<feature type="region of interest" description="Disordered" evidence="1">
    <location>
        <begin position="798"/>
        <end position="844"/>
    </location>
</feature>
<reference evidence="2" key="1">
    <citation type="submission" date="2021-11" db="EMBL/GenBank/DDBJ databases">
        <authorList>
            <person name="Herlambang A."/>
            <person name="Guo Y."/>
            <person name="Takashima Y."/>
            <person name="Nishizawa T."/>
        </authorList>
    </citation>
    <scope>NUCLEOTIDE SEQUENCE</scope>
    <source>
        <strain evidence="2">E1425</strain>
    </source>
</reference>
<dbReference type="InterPro" id="IPR002885">
    <property type="entry name" value="PPR_rpt"/>
</dbReference>
<accession>A0A9P3H5X3</accession>
<comment type="caution">
    <text evidence="2">The sequence shown here is derived from an EMBL/GenBank/DDBJ whole genome shotgun (WGS) entry which is preliminary data.</text>
</comment>
<feature type="compositionally biased region" description="Basic residues" evidence="1">
    <location>
        <begin position="61"/>
        <end position="77"/>
    </location>
</feature>
<feature type="compositionally biased region" description="Polar residues" evidence="1">
    <location>
        <begin position="804"/>
        <end position="823"/>
    </location>
</feature>
<dbReference type="PANTHER" id="PTHR47939:SF1">
    <property type="entry name" value="OS04G0684500 PROTEIN"/>
    <property type="match status" value="1"/>
</dbReference>
<evidence type="ECO:0000313" key="3">
    <source>
        <dbReference type="Proteomes" id="UP000827284"/>
    </source>
</evidence>
<name>A0A9P3H5X3_9FUNG</name>
<keyword evidence="3" id="KW-1185">Reference proteome</keyword>
<dbReference type="AlphaFoldDB" id="A0A9P3H5X3"/>
<dbReference type="Proteomes" id="UP000827284">
    <property type="component" value="Unassembled WGS sequence"/>
</dbReference>
<evidence type="ECO:0000256" key="1">
    <source>
        <dbReference type="SAM" id="MobiDB-lite"/>
    </source>
</evidence>
<organism evidence="2 3">
    <name type="scientific">Entomortierella parvispora</name>
    <dbReference type="NCBI Taxonomy" id="205924"/>
    <lineage>
        <taxon>Eukaryota</taxon>
        <taxon>Fungi</taxon>
        <taxon>Fungi incertae sedis</taxon>
        <taxon>Mucoromycota</taxon>
        <taxon>Mortierellomycotina</taxon>
        <taxon>Mortierellomycetes</taxon>
        <taxon>Mortierellales</taxon>
        <taxon>Mortierellaceae</taxon>
        <taxon>Entomortierella</taxon>
    </lineage>
</organism>
<reference evidence="2" key="2">
    <citation type="journal article" date="2022" name="Microbiol. Resour. Announc.">
        <title>Whole-Genome Sequence of Entomortierella parvispora E1425, a Mucoromycotan Fungus Associated with Burkholderiaceae-Related Endosymbiotic Bacteria.</title>
        <authorList>
            <person name="Herlambang A."/>
            <person name="Guo Y."/>
            <person name="Takashima Y."/>
            <person name="Narisawa K."/>
            <person name="Ohta H."/>
            <person name="Nishizawa T."/>
        </authorList>
    </citation>
    <scope>NUCLEOTIDE SEQUENCE</scope>
    <source>
        <strain evidence="2">E1425</strain>
    </source>
</reference>
<feature type="region of interest" description="Disordered" evidence="1">
    <location>
        <begin position="25"/>
        <end position="77"/>
    </location>
</feature>
<evidence type="ECO:0000313" key="2">
    <source>
        <dbReference type="EMBL" id="GJJ70724.1"/>
    </source>
</evidence>
<dbReference type="InterPro" id="IPR050667">
    <property type="entry name" value="PPR-containing_protein"/>
</dbReference>
<dbReference type="Gene3D" id="1.25.40.10">
    <property type="entry name" value="Tetratricopeptide repeat domain"/>
    <property type="match status" value="2"/>
</dbReference>
<dbReference type="OrthoDB" id="185373at2759"/>
<feature type="compositionally biased region" description="Basic and acidic residues" evidence="1">
    <location>
        <begin position="824"/>
        <end position="844"/>
    </location>
</feature>
<dbReference type="Pfam" id="PF01535">
    <property type="entry name" value="PPR"/>
    <property type="match status" value="1"/>
</dbReference>
<dbReference type="EMBL" id="BQFW01000004">
    <property type="protein sequence ID" value="GJJ70724.1"/>
    <property type="molecule type" value="Genomic_DNA"/>
</dbReference>
<protein>
    <recommendedName>
        <fullName evidence="4">Pentacotripeptide-repeat region of PRORP domain-containing protein</fullName>
    </recommendedName>
</protein>
<sequence length="1038" mass="118811">MFSTARVAFRSTLIPSDPALASRVSTLKSTSRSDHGSSAAVKSTVLTPPAPPIVAGTSKPQRSKKSLRRSPLGSHRRKLAAMHRVRLLKDVKRMKQATPRHSAQLSALSTVQSKTRTRTILQQKRRVEQFKAGRDYAYTMDAYGRLYPRYHHVHYHYKKQHKSRIRFLGFQHFLQRNRLTSERGRKALHWQRSAKLSKINQTHRNRNAIGTPRFQVTNGRLLLYLNRAIEQGLSEKAIRTAKLLLRVKRCGATLPRGRQCTKLIEMNEACYTASKKEPTSSPAVQFTVAECNAILSHCADIKDWTNGLRITNLLMTRYQSPGFDYGDHSMAAPNAATIHMMSTHYANSNRPDTALKMFQVLTKRYPSPIPVEIYASYLHQLSTKPESVLWIQKTLNHLWKHGPSPTASTYNVLLKAVGTGRGSRHAENILKEMELRGVQADQQTFRILMQLSLQDLKVNKAHFWLGEYRRHGFEVPPRMLDIFMKTCVEYSISAQAYSDSLAREWMYKALHVMQLISREGFRPTSRSYEYLIQGFLSQGKVREAKAAMDLMRNDSYLYTPTQKTWILLFEYHLSKGDEASAIEILNDMRRERTTGWGSSVLQAVSAMNRLPDYINPVPTSMYHQLFQHLLDHNKVSGAERALYELLIRQKQSRPRGKEVVKLIWELERHPKAAERVYELLYSQTEFESSNPGRTGRHRRNNRILIQGPIQMANVGVMRAKALSGDRTLHEETWKAWIEMTERFEAQSKFLALDAPKSVKDRQVLASAFDETVRALRHSGPKERDFQLLRRPKSKEDKPIVNDWDFSSVQQSSRRGTNSETQKQLVDRQGRPISERIPSKTVNKHLEASNKHRALLQQLLTQNGFLRPLTQRRASANDTEGEPLDDVSSVDSLLTEEQESHRLNQLRTCLEWAQKNQVPIQVQGLNCLLESLKSHQANEDVKEVVERYFLTPRSSGKTGKSRKPLMAANLQTLKVLAGHTKISSTLTTDHDNESNLLVDRVLSSMASSKSAGQLREDWFRHVDKEKAKRERLLSTGSPL</sequence>
<dbReference type="PANTHER" id="PTHR47939">
    <property type="entry name" value="MEMBRANE-ASSOCIATED SALT-INDUCIBLE PROTEIN-LIKE"/>
    <property type="match status" value="1"/>
</dbReference>
<dbReference type="InterPro" id="IPR011990">
    <property type="entry name" value="TPR-like_helical_dom_sf"/>
</dbReference>
<evidence type="ECO:0008006" key="4">
    <source>
        <dbReference type="Google" id="ProtNLM"/>
    </source>
</evidence>
<gene>
    <name evidence="2" type="ORF">EMPS_03074</name>
</gene>
<proteinExistence type="predicted"/>